<name>A0A127FCA1_STEDE</name>
<dbReference type="InterPro" id="IPR011990">
    <property type="entry name" value="TPR-like_helical_dom_sf"/>
</dbReference>
<dbReference type="PATRIC" id="fig|465721.4.peg.2840"/>
<dbReference type="STRING" id="465721.ACG33_13280"/>
<sequence>MNHGSDDRVWREILEFWFPEGRSLQIDTAVHKNHWYWRMRGGADSEITTRFSKLTAEAAAGHLDHWASDPDGRLALIIVLDQFSRSVWRNSARAFAQDPAALALALEGLSNGHYLALPTPWFRIVHGLPLGHCEGADHLDRLDLLIELRKEIAVQAPGHLQPIYQSLVKQAHDVRTVIAAFGRHPHRNQLLGRPSTAAEETYVAQRQFPHLRVFEG</sequence>
<evidence type="ECO:0000313" key="1">
    <source>
        <dbReference type="EMBL" id="AMN48052.1"/>
    </source>
</evidence>
<dbReference type="AlphaFoldDB" id="A0A127FCA1"/>
<accession>A0A127FCA1</accession>
<keyword evidence="2" id="KW-1185">Reference proteome</keyword>
<reference evidence="1 2" key="1">
    <citation type="submission" date="2015-06" db="EMBL/GenBank/DDBJ databases">
        <title>A Comprehensive Approach to Explore the Metabolic and Phylogenetic Diversity of Bacterial Steroid Degradation in the Environment: Testosterone as an Example.</title>
        <authorList>
            <person name="Yang F.-C."/>
            <person name="Chen Y.-L."/>
            <person name="Yu C.-P."/>
            <person name="Tang S.-L."/>
            <person name="Wang P.-H."/>
            <person name="Ismail W."/>
            <person name="Wang C.-H."/>
            <person name="Yang C.-Y."/>
            <person name="Chiang Y.-R."/>
        </authorList>
    </citation>
    <scope>NUCLEOTIDE SEQUENCE [LARGE SCALE GENOMIC DNA]</scope>
    <source>
        <strain evidence="1 2">DSM 18526</strain>
    </source>
</reference>
<dbReference type="Pfam" id="PF06041">
    <property type="entry name" value="DUF924"/>
    <property type="match status" value="1"/>
</dbReference>
<dbReference type="KEGG" id="sdf:ACG33_13280"/>
<dbReference type="EMBL" id="CP011971">
    <property type="protein sequence ID" value="AMN48052.1"/>
    <property type="molecule type" value="Genomic_DNA"/>
</dbReference>
<organism evidence="1 2">
    <name type="scientific">Steroidobacter denitrificans</name>
    <dbReference type="NCBI Taxonomy" id="465721"/>
    <lineage>
        <taxon>Bacteria</taxon>
        <taxon>Pseudomonadati</taxon>
        <taxon>Pseudomonadota</taxon>
        <taxon>Gammaproteobacteria</taxon>
        <taxon>Steroidobacterales</taxon>
        <taxon>Steroidobacteraceae</taxon>
        <taxon>Steroidobacter</taxon>
    </lineage>
</organism>
<dbReference type="SUPFAM" id="SSF48452">
    <property type="entry name" value="TPR-like"/>
    <property type="match status" value="1"/>
</dbReference>
<dbReference type="OrthoDB" id="7593450at2"/>
<dbReference type="Proteomes" id="UP000070250">
    <property type="component" value="Chromosome"/>
</dbReference>
<dbReference type="Gene3D" id="1.20.58.320">
    <property type="entry name" value="TPR-like"/>
    <property type="match status" value="1"/>
</dbReference>
<dbReference type="InterPro" id="IPR010323">
    <property type="entry name" value="DUF924"/>
</dbReference>
<dbReference type="Gene3D" id="1.25.40.10">
    <property type="entry name" value="Tetratricopeptide repeat domain"/>
    <property type="match status" value="1"/>
</dbReference>
<dbReference type="RefSeq" id="WP_066921915.1">
    <property type="nucleotide sequence ID" value="NZ_CP011971.1"/>
</dbReference>
<protein>
    <recommendedName>
        <fullName evidence="3">DUF924 domain-containing protein</fullName>
    </recommendedName>
</protein>
<proteinExistence type="predicted"/>
<gene>
    <name evidence="1" type="ORF">ACG33_13280</name>
</gene>
<evidence type="ECO:0000313" key="2">
    <source>
        <dbReference type="Proteomes" id="UP000070250"/>
    </source>
</evidence>
<evidence type="ECO:0008006" key="3">
    <source>
        <dbReference type="Google" id="ProtNLM"/>
    </source>
</evidence>